<comment type="caution">
    <text evidence="1">The sequence shown here is derived from an EMBL/GenBank/DDBJ whole genome shotgun (WGS) entry which is preliminary data.</text>
</comment>
<dbReference type="Proteomes" id="UP001372834">
    <property type="component" value="Unassembled WGS sequence"/>
</dbReference>
<dbReference type="EMBL" id="JAWJWF010000002">
    <property type="protein sequence ID" value="KAK6637447.1"/>
    <property type="molecule type" value="Genomic_DNA"/>
</dbReference>
<protein>
    <submittedName>
        <fullName evidence="1">Uncharacterized protein</fullName>
    </submittedName>
</protein>
<dbReference type="Proteomes" id="UP001359485">
    <property type="component" value="Unassembled WGS sequence"/>
</dbReference>
<proteinExistence type="predicted"/>
<evidence type="ECO:0000313" key="1">
    <source>
        <dbReference type="EMBL" id="KAK6626041.1"/>
    </source>
</evidence>
<dbReference type="AlphaFoldDB" id="A0AAN8PB70"/>
<keyword evidence="3" id="KW-1185">Reference proteome</keyword>
<evidence type="ECO:0000313" key="2">
    <source>
        <dbReference type="EMBL" id="KAK6637447.1"/>
    </source>
</evidence>
<organism evidence="1 4">
    <name type="scientific">Polyplax serrata</name>
    <name type="common">Common mouse louse</name>
    <dbReference type="NCBI Taxonomy" id="468196"/>
    <lineage>
        <taxon>Eukaryota</taxon>
        <taxon>Metazoa</taxon>
        <taxon>Ecdysozoa</taxon>
        <taxon>Arthropoda</taxon>
        <taxon>Hexapoda</taxon>
        <taxon>Insecta</taxon>
        <taxon>Pterygota</taxon>
        <taxon>Neoptera</taxon>
        <taxon>Paraneoptera</taxon>
        <taxon>Psocodea</taxon>
        <taxon>Troctomorpha</taxon>
        <taxon>Phthiraptera</taxon>
        <taxon>Anoplura</taxon>
        <taxon>Polyplacidae</taxon>
        <taxon>Polyplax</taxon>
    </lineage>
</organism>
<reference evidence="1 4" key="1">
    <citation type="submission" date="2023-10" db="EMBL/GenBank/DDBJ databases">
        <title>Genomes of two closely related lineages of the louse Polyplax serrata with different host specificities.</title>
        <authorList>
            <person name="Martinu J."/>
            <person name="Tarabai H."/>
            <person name="Stefka J."/>
            <person name="Hypsa V."/>
        </authorList>
    </citation>
    <scope>NUCLEOTIDE SEQUENCE [LARGE SCALE GENOMIC DNA]</scope>
    <source>
        <strain evidence="2">98ZLc_SE</strain>
        <strain evidence="1">HR10_N</strain>
    </source>
</reference>
<evidence type="ECO:0000313" key="3">
    <source>
        <dbReference type="Proteomes" id="UP001359485"/>
    </source>
</evidence>
<accession>A0AAN8PB70</accession>
<gene>
    <name evidence="1" type="ORF">RUM43_006345</name>
    <name evidence="2" type="ORF">RUM44_007864</name>
</gene>
<dbReference type="EMBL" id="JAWJWE010000037">
    <property type="protein sequence ID" value="KAK6626041.1"/>
    <property type="molecule type" value="Genomic_DNA"/>
</dbReference>
<sequence length="139" mass="14834">MVGIEVHSNKKANSENVTYKSVQSKLTGLTQSISNNELVLPSSLTGTANALRSQRNGALVSANITSAISSVIGRKGRHLSGTFCLTGDTMEGIIQCLVFLKAFSSNSPTQIKIESFLQRTPIQDGEFTLVEKALTFAGN</sequence>
<evidence type="ECO:0000313" key="4">
    <source>
        <dbReference type="Proteomes" id="UP001372834"/>
    </source>
</evidence>
<name>A0AAN8PB70_POLSC</name>